<dbReference type="Pfam" id="PF00702">
    <property type="entry name" value="Hydrolase"/>
    <property type="match status" value="1"/>
</dbReference>
<dbReference type="InterPro" id="IPR023214">
    <property type="entry name" value="HAD_sf"/>
</dbReference>
<dbReference type="RefSeq" id="WP_343924002.1">
    <property type="nucleotide sequence ID" value="NZ_BAAAIR010000037.1"/>
</dbReference>
<organism evidence="2 3">
    <name type="scientific">Brachybacterium tyrofermentans</name>
    <dbReference type="NCBI Taxonomy" id="47848"/>
    <lineage>
        <taxon>Bacteria</taxon>
        <taxon>Bacillati</taxon>
        <taxon>Actinomycetota</taxon>
        <taxon>Actinomycetes</taxon>
        <taxon>Micrococcales</taxon>
        <taxon>Dermabacteraceae</taxon>
        <taxon>Brachybacterium</taxon>
    </lineage>
</organism>
<name>A0ABW0FK15_9MICO</name>
<dbReference type="PANTHER" id="PTHR43316">
    <property type="entry name" value="HYDROLASE, HALOACID DELAHOGENASE-RELATED"/>
    <property type="match status" value="1"/>
</dbReference>
<dbReference type="Gene3D" id="3.40.50.1000">
    <property type="entry name" value="HAD superfamily/HAD-like"/>
    <property type="match status" value="1"/>
</dbReference>
<evidence type="ECO:0000313" key="3">
    <source>
        <dbReference type="Proteomes" id="UP001595937"/>
    </source>
</evidence>
<evidence type="ECO:0000313" key="2">
    <source>
        <dbReference type="EMBL" id="MFC5299008.1"/>
    </source>
</evidence>
<evidence type="ECO:0000256" key="1">
    <source>
        <dbReference type="ARBA" id="ARBA00022801"/>
    </source>
</evidence>
<dbReference type="InterPro" id="IPR036412">
    <property type="entry name" value="HAD-like_sf"/>
</dbReference>
<comment type="caution">
    <text evidence="2">The sequence shown here is derived from an EMBL/GenBank/DDBJ whole genome shotgun (WGS) entry which is preliminary data.</text>
</comment>
<sequence length="219" mass="23467">MSTSLQQLRELVRDHDIRAVVSDLDGVLRIFDGSLWSELDGITGTPAGTAYQAVLGHPFLDEVVRGRGTHRRWREHAASALVAAGSSPQAADAAIAAWLASPARIDQGVLTQLESLRAAGLGVFVLTNGTDRVPEELEELGMTPFLGPGRRFLLNTADLGAAKPDQEAYARAHARIEQELGTSLRPDQVAFLDDSSRHVGGAVRFGWRAVLHHAPSAPA</sequence>
<dbReference type="InterPro" id="IPR006439">
    <property type="entry name" value="HAD-SF_hydro_IA"/>
</dbReference>
<keyword evidence="1 2" id="KW-0378">Hydrolase</keyword>
<dbReference type="GO" id="GO:0016787">
    <property type="term" value="F:hydrolase activity"/>
    <property type="evidence" value="ECO:0007669"/>
    <property type="project" value="UniProtKB-KW"/>
</dbReference>
<dbReference type="SUPFAM" id="SSF56784">
    <property type="entry name" value="HAD-like"/>
    <property type="match status" value="1"/>
</dbReference>
<reference evidence="3" key="1">
    <citation type="journal article" date="2019" name="Int. J. Syst. Evol. Microbiol.">
        <title>The Global Catalogue of Microorganisms (GCM) 10K type strain sequencing project: providing services to taxonomists for standard genome sequencing and annotation.</title>
        <authorList>
            <consortium name="The Broad Institute Genomics Platform"/>
            <consortium name="The Broad Institute Genome Sequencing Center for Infectious Disease"/>
            <person name="Wu L."/>
            <person name="Ma J."/>
        </authorList>
    </citation>
    <scope>NUCLEOTIDE SEQUENCE [LARGE SCALE GENOMIC DNA]</scope>
    <source>
        <strain evidence="3">CGMCC 1.16455</strain>
    </source>
</reference>
<gene>
    <name evidence="2" type="ORF">ACFPK8_15960</name>
</gene>
<dbReference type="InterPro" id="IPR051540">
    <property type="entry name" value="S-2-haloacid_dehalogenase"/>
</dbReference>
<proteinExistence type="predicted"/>
<dbReference type="Proteomes" id="UP001595937">
    <property type="component" value="Unassembled WGS sequence"/>
</dbReference>
<keyword evidence="3" id="KW-1185">Reference proteome</keyword>
<dbReference type="EMBL" id="JBHSLN010000085">
    <property type="protein sequence ID" value="MFC5299008.1"/>
    <property type="molecule type" value="Genomic_DNA"/>
</dbReference>
<dbReference type="PANTHER" id="PTHR43316:SF3">
    <property type="entry name" value="HALOACID DEHALOGENASE, TYPE II (AFU_ORTHOLOGUE AFUA_2G07750)-RELATED"/>
    <property type="match status" value="1"/>
</dbReference>
<dbReference type="GeneID" id="303297365"/>
<protein>
    <submittedName>
        <fullName evidence="2">HAD family hydrolase</fullName>
    </submittedName>
</protein>
<dbReference type="PRINTS" id="PR00413">
    <property type="entry name" value="HADHALOGNASE"/>
</dbReference>
<accession>A0ABW0FK15</accession>